<keyword evidence="4" id="KW-0862">Zinc</keyword>
<evidence type="ECO:0000256" key="2">
    <source>
        <dbReference type="ARBA" id="ARBA00022723"/>
    </source>
</evidence>
<dbReference type="STRING" id="7719.ENSCINP00000003963"/>
<dbReference type="Ensembl" id="ENSCINT00000003963.3">
    <property type="protein sequence ID" value="ENSCINP00000003963.3"/>
    <property type="gene ID" value="ENSCING00000001961.3"/>
</dbReference>
<dbReference type="InterPro" id="IPR044732">
    <property type="entry name" value="ArfGAP_SMAP1-like"/>
</dbReference>
<gene>
    <name evidence="8" type="primary">ci-arfgap-2</name>
</gene>
<dbReference type="InterPro" id="IPR037278">
    <property type="entry name" value="ARFGAP/RecO"/>
</dbReference>
<feature type="region of interest" description="Disordered" evidence="6">
    <location>
        <begin position="164"/>
        <end position="192"/>
    </location>
</feature>
<dbReference type="Proteomes" id="UP000008144">
    <property type="component" value="Unassembled WGS sequence"/>
</dbReference>
<dbReference type="AlphaFoldDB" id="F6XT02"/>
<dbReference type="PRINTS" id="PR00405">
    <property type="entry name" value="REVINTRACTNG"/>
</dbReference>
<dbReference type="GO" id="GO:0008270">
    <property type="term" value="F:zinc ion binding"/>
    <property type="evidence" value="ECO:0007669"/>
    <property type="project" value="UniProtKB-KW"/>
</dbReference>
<reference evidence="8" key="2">
    <citation type="submission" date="2025-08" db="UniProtKB">
        <authorList>
            <consortium name="Ensembl"/>
        </authorList>
    </citation>
    <scope>IDENTIFICATION</scope>
</reference>
<reference evidence="8" key="3">
    <citation type="submission" date="2025-09" db="UniProtKB">
        <authorList>
            <consortium name="Ensembl"/>
        </authorList>
    </citation>
    <scope>IDENTIFICATION</scope>
</reference>
<feature type="compositionally biased region" description="Low complexity" evidence="6">
    <location>
        <begin position="182"/>
        <end position="192"/>
    </location>
</feature>
<evidence type="ECO:0000256" key="3">
    <source>
        <dbReference type="ARBA" id="ARBA00022771"/>
    </source>
</evidence>
<protein>
    <submittedName>
        <fullName evidence="8">Zinc finger protein ArfGAP-2</fullName>
    </submittedName>
</protein>
<name>F6XT02_CIOIN</name>
<accession>F6XT02</accession>
<dbReference type="Gene3D" id="1.10.220.150">
    <property type="entry name" value="Arf GTPase activating protein"/>
    <property type="match status" value="1"/>
</dbReference>
<dbReference type="GO" id="GO:0005096">
    <property type="term" value="F:GTPase activator activity"/>
    <property type="evidence" value="ECO:0000318"/>
    <property type="project" value="GO_Central"/>
</dbReference>
<dbReference type="SUPFAM" id="SSF57863">
    <property type="entry name" value="ArfGap/RecO-like zinc finger"/>
    <property type="match status" value="1"/>
</dbReference>
<evidence type="ECO:0000256" key="4">
    <source>
        <dbReference type="ARBA" id="ARBA00022833"/>
    </source>
</evidence>
<dbReference type="InterPro" id="IPR038508">
    <property type="entry name" value="ArfGAP_dom_sf"/>
</dbReference>
<dbReference type="GO" id="GO:0005737">
    <property type="term" value="C:cytoplasm"/>
    <property type="evidence" value="ECO:0000318"/>
    <property type="project" value="GO_Central"/>
</dbReference>
<dbReference type="HOGENOM" id="CLU_023062_8_2_1"/>
<evidence type="ECO:0000256" key="6">
    <source>
        <dbReference type="SAM" id="MobiDB-lite"/>
    </source>
</evidence>
<sequence length="300" mass="34255">MSTRAEREKQTNQNERHKNILAKFLAKEENKFCADCLAKGPRWVSWNLGVLLCIRCSGIHRSLGVHISKVKSVNLDTWTNEQMIKVCSRGNGWGRDYYEANLPTGHKRPNTDSSLEYFIRDKYERKKYLSSSDIPLRSIEEYGITGESREVPKKKKEVGKISAPISNWKTSPTPRPHKPTNMSQDQQQPQMGIPQQPMGYHGYQQQATMPTYQQNYQQQHWQQQQQQQLQHQMHTLNIGNTGMRSHSSMPQMHGAGGFTQYPPNPLTSSQPSLMGLDPTMGSWGNGGIPMGQTLSNQLWK</sequence>
<evidence type="ECO:0000256" key="1">
    <source>
        <dbReference type="ARBA" id="ARBA00022468"/>
    </source>
</evidence>
<evidence type="ECO:0000313" key="8">
    <source>
        <dbReference type="Ensembl" id="ENSCINP00000003963.3"/>
    </source>
</evidence>
<keyword evidence="2" id="KW-0479">Metal-binding</keyword>
<dbReference type="InterPro" id="IPR001164">
    <property type="entry name" value="ArfGAP_dom"/>
</dbReference>
<dbReference type="FunFam" id="1.10.220.150:FF:000009">
    <property type="entry name" value="stromal membrane-associated protein 1 isoform X1"/>
    <property type="match status" value="1"/>
</dbReference>
<dbReference type="GeneTree" id="ENSGT00940000172860"/>
<dbReference type="PANTHER" id="PTHR45705">
    <property type="entry name" value="FI20236P1"/>
    <property type="match status" value="1"/>
</dbReference>
<feature type="domain" description="Arf-GAP" evidence="7">
    <location>
        <begin position="18"/>
        <end position="141"/>
    </location>
</feature>
<evidence type="ECO:0000256" key="5">
    <source>
        <dbReference type="PROSITE-ProRule" id="PRU00288"/>
    </source>
</evidence>
<evidence type="ECO:0000313" key="9">
    <source>
        <dbReference type="Proteomes" id="UP000008144"/>
    </source>
</evidence>
<dbReference type="CDD" id="cd08839">
    <property type="entry name" value="ArfGap_SMAP"/>
    <property type="match status" value="1"/>
</dbReference>
<dbReference type="InParanoid" id="F6XT02"/>
<dbReference type="PANTHER" id="PTHR45705:SF1">
    <property type="entry name" value="FI20236P1"/>
    <property type="match status" value="1"/>
</dbReference>
<dbReference type="SMART" id="SM00105">
    <property type="entry name" value="ArfGap"/>
    <property type="match status" value="1"/>
</dbReference>
<evidence type="ECO:0000259" key="7">
    <source>
        <dbReference type="PROSITE" id="PS50115"/>
    </source>
</evidence>
<organism evidence="8 9">
    <name type="scientific">Ciona intestinalis</name>
    <name type="common">Transparent sea squirt</name>
    <name type="synonym">Ascidia intestinalis</name>
    <dbReference type="NCBI Taxonomy" id="7719"/>
    <lineage>
        <taxon>Eukaryota</taxon>
        <taxon>Metazoa</taxon>
        <taxon>Chordata</taxon>
        <taxon>Tunicata</taxon>
        <taxon>Ascidiacea</taxon>
        <taxon>Phlebobranchia</taxon>
        <taxon>Cionidae</taxon>
        <taxon>Ciona</taxon>
    </lineage>
</organism>
<keyword evidence="3 5" id="KW-0863">Zinc-finger</keyword>
<dbReference type="Pfam" id="PF01412">
    <property type="entry name" value="ArfGap"/>
    <property type="match status" value="1"/>
</dbReference>
<dbReference type="PROSITE" id="PS50115">
    <property type="entry name" value="ARFGAP"/>
    <property type="match status" value="1"/>
</dbReference>
<proteinExistence type="predicted"/>
<reference evidence="9" key="1">
    <citation type="journal article" date="2002" name="Science">
        <title>The draft genome of Ciona intestinalis: insights into chordate and vertebrate origins.</title>
        <authorList>
            <person name="Dehal P."/>
            <person name="Satou Y."/>
            <person name="Campbell R.K."/>
            <person name="Chapman J."/>
            <person name="Degnan B."/>
            <person name="De Tomaso A."/>
            <person name="Davidson B."/>
            <person name="Di Gregorio A."/>
            <person name="Gelpke M."/>
            <person name="Goodstein D.M."/>
            <person name="Harafuji N."/>
            <person name="Hastings K.E."/>
            <person name="Ho I."/>
            <person name="Hotta K."/>
            <person name="Huang W."/>
            <person name="Kawashima T."/>
            <person name="Lemaire P."/>
            <person name="Martinez D."/>
            <person name="Meinertzhagen I.A."/>
            <person name="Necula S."/>
            <person name="Nonaka M."/>
            <person name="Putnam N."/>
            <person name="Rash S."/>
            <person name="Saiga H."/>
            <person name="Satake M."/>
            <person name="Terry A."/>
            <person name="Yamada L."/>
            <person name="Wang H.G."/>
            <person name="Awazu S."/>
            <person name="Azumi K."/>
            <person name="Boore J."/>
            <person name="Branno M."/>
            <person name="Chin-Bow S."/>
            <person name="DeSantis R."/>
            <person name="Doyle S."/>
            <person name="Francino P."/>
            <person name="Keys D.N."/>
            <person name="Haga S."/>
            <person name="Hayashi H."/>
            <person name="Hino K."/>
            <person name="Imai K.S."/>
            <person name="Inaba K."/>
            <person name="Kano S."/>
            <person name="Kobayashi K."/>
            <person name="Kobayashi M."/>
            <person name="Lee B.I."/>
            <person name="Makabe K.W."/>
            <person name="Manohar C."/>
            <person name="Matassi G."/>
            <person name="Medina M."/>
            <person name="Mochizuki Y."/>
            <person name="Mount S."/>
            <person name="Morishita T."/>
            <person name="Miura S."/>
            <person name="Nakayama A."/>
            <person name="Nishizaka S."/>
            <person name="Nomoto H."/>
            <person name="Ohta F."/>
            <person name="Oishi K."/>
            <person name="Rigoutsos I."/>
            <person name="Sano M."/>
            <person name="Sasaki A."/>
            <person name="Sasakura Y."/>
            <person name="Shoguchi E."/>
            <person name="Shin-i T."/>
            <person name="Spagnuolo A."/>
            <person name="Stainier D."/>
            <person name="Suzuki M.M."/>
            <person name="Tassy O."/>
            <person name="Takatori N."/>
            <person name="Tokuoka M."/>
            <person name="Yagi K."/>
            <person name="Yoshizaki F."/>
            <person name="Wada S."/>
            <person name="Zhang C."/>
            <person name="Hyatt P.D."/>
            <person name="Larimer F."/>
            <person name="Detter C."/>
            <person name="Doggett N."/>
            <person name="Glavina T."/>
            <person name="Hawkins T."/>
            <person name="Richardson P."/>
            <person name="Lucas S."/>
            <person name="Kohara Y."/>
            <person name="Levine M."/>
            <person name="Satoh N."/>
            <person name="Rokhsar D.S."/>
        </authorList>
    </citation>
    <scope>NUCLEOTIDE SEQUENCE [LARGE SCALE GENOMIC DNA]</scope>
</reference>
<keyword evidence="9" id="KW-1185">Reference proteome</keyword>
<keyword evidence="1" id="KW-0343">GTPase activation</keyword>
<dbReference type="InterPro" id="IPR051718">
    <property type="entry name" value="ARF_GTPase-activating"/>
</dbReference>